<organism evidence="2 3">
    <name type="scientific">Scleroderma citrinum Foug A</name>
    <dbReference type="NCBI Taxonomy" id="1036808"/>
    <lineage>
        <taxon>Eukaryota</taxon>
        <taxon>Fungi</taxon>
        <taxon>Dikarya</taxon>
        <taxon>Basidiomycota</taxon>
        <taxon>Agaricomycotina</taxon>
        <taxon>Agaricomycetes</taxon>
        <taxon>Agaricomycetidae</taxon>
        <taxon>Boletales</taxon>
        <taxon>Sclerodermatineae</taxon>
        <taxon>Sclerodermataceae</taxon>
        <taxon>Scleroderma</taxon>
    </lineage>
</organism>
<reference evidence="3" key="2">
    <citation type="submission" date="2015-01" db="EMBL/GenBank/DDBJ databases">
        <title>Evolutionary Origins and Diversification of the Mycorrhizal Mutualists.</title>
        <authorList>
            <consortium name="DOE Joint Genome Institute"/>
            <consortium name="Mycorrhizal Genomics Consortium"/>
            <person name="Kohler A."/>
            <person name="Kuo A."/>
            <person name="Nagy L.G."/>
            <person name="Floudas D."/>
            <person name="Copeland A."/>
            <person name="Barry K.W."/>
            <person name="Cichocki N."/>
            <person name="Veneault-Fourrey C."/>
            <person name="LaButti K."/>
            <person name="Lindquist E.A."/>
            <person name="Lipzen A."/>
            <person name="Lundell T."/>
            <person name="Morin E."/>
            <person name="Murat C."/>
            <person name="Riley R."/>
            <person name="Ohm R."/>
            <person name="Sun H."/>
            <person name="Tunlid A."/>
            <person name="Henrissat B."/>
            <person name="Grigoriev I.V."/>
            <person name="Hibbett D.S."/>
            <person name="Martin F."/>
        </authorList>
    </citation>
    <scope>NUCLEOTIDE SEQUENCE [LARGE SCALE GENOMIC DNA]</scope>
    <source>
        <strain evidence="3">Foug A</strain>
    </source>
</reference>
<dbReference type="Pfam" id="PF09994">
    <property type="entry name" value="T6SS_Tle1-like_cat"/>
    <property type="match status" value="1"/>
</dbReference>
<dbReference type="PANTHER" id="PTHR33840:SF1">
    <property type="entry name" value="TLE1 PHOSPHOLIPASE DOMAIN-CONTAINING PROTEIN"/>
    <property type="match status" value="1"/>
</dbReference>
<dbReference type="HOGENOM" id="CLU_005049_3_1_1"/>
<keyword evidence="3" id="KW-1185">Reference proteome</keyword>
<evidence type="ECO:0000259" key="1">
    <source>
        <dbReference type="Pfam" id="PF09994"/>
    </source>
</evidence>
<dbReference type="EMBL" id="KN822018">
    <property type="protein sequence ID" value="KIM66234.1"/>
    <property type="molecule type" value="Genomic_DNA"/>
</dbReference>
<sequence length="454" mass="51086">TWQDGVVVKERWKYTNILKLSRALNHIDVRGSVPVPQIVFYQSGVGSSPNLYSQYVQGKPLFCDFIKVQEAYAFIAQNYSRGDEIFLFGFSRGAYTARMVAMFIGAIGVLDKTDMDYFAEIFVTFQKLGKSTDPTEIAELEEQIDPWTSHASRGKQRVDSDNNVFSIKCIGVFDTVGSLGLPEEITHKRPSTKSIFGFPDKVLGDHIERAYQALAINETRDDFECAKFEQTERGRKKGQILKQCWFTGSHSDIGGGWHDHDLSDLTLTWMMANIENMLSVDLKYVASLPDPVDLWGKQAPHDPRTGIFMLAEEHVRKLPSKTDDITHETVHPSVLEQVRLVPQLVKCIQENPPLVCQLLPLEEEMRKNWPYVPGKGNLSESKGTSRIDTLATTSIRGVARDAVGLFGEFEQEIHVRTEITTNADSDDAKQLESNSLFTWLTHESHVGAILKTLG</sequence>
<evidence type="ECO:0000313" key="2">
    <source>
        <dbReference type="EMBL" id="KIM66234.1"/>
    </source>
</evidence>
<evidence type="ECO:0000313" key="3">
    <source>
        <dbReference type="Proteomes" id="UP000053989"/>
    </source>
</evidence>
<name>A0A0C3ED38_9AGAM</name>
<dbReference type="PANTHER" id="PTHR33840">
    <property type="match status" value="1"/>
</dbReference>
<dbReference type="InterPro" id="IPR018712">
    <property type="entry name" value="Tle1-like_cat"/>
</dbReference>
<feature type="non-terminal residue" evidence="2">
    <location>
        <position position="1"/>
    </location>
</feature>
<gene>
    <name evidence="2" type="ORF">SCLCIDRAFT_111087</name>
</gene>
<feature type="domain" description="T6SS Phospholipase effector Tle1-like catalytic" evidence="1">
    <location>
        <begin position="4"/>
        <end position="272"/>
    </location>
</feature>
<protein>
    <recommendedName>
        <fullName evidence="1">T6SS Phospholipase effector Tle1-like catalytic domain-containing protein</fullName>
    </recommendedName>
</protein>
<dbReference type="Proteomes" id="UP000053989">
    <property type="component" value="Unassembled WGS sequence"/>
</dbReference>
<accession>A0A0C3ED38</accession>
<proteinExistence type="predicted"/>
<reference evidence="2 3" key="1">
    <citation type="submission" date="2014-04" db="EMBL/GenBank/DDBJ databases">
        <authorList>
            <consortium name="DOE Joint Genome Institute"/>
            <person name="Kuo A."/>
            <person name="Kohler A."/>
            <person name="Nagy L.G."/>
            <person name="Floudas D."/>
            <person name="Copeland A."/>
            <person name="Barry K.W."/>
            <person name="Cichocki N."/>
            <person name="Veneault-Fourrey C."/>
            <person name="LaButti K."/>
            <person name="Lindquist E.A."/>
            <person name="Lipzen A."/>
            <person name="Lundell T."/>
            <person name="Morin E."/>
            <person name="Murat C."/>
            <person name="Sun H."/>
            <person name="Tunlid A."/>
            <person name="Henrissat B."/>
            <person name="Grigoriev I.V."/>
            <person name="Hibbett D.S."/>
            <person name="Martin F."/>
            <person name="Nordberg H.P."/>
            <person name="Cantor M.N."/>
            <person name="Hua S.X."/>
        </authorList>
    </citation>
    <scope>NUCLEOTIDE SEQUENCE [LARGE SCALE GENOMIC DNA]</scope>
    <source>
        <strain evidence="2 3">Foug A</strain>
    </source>
</reference>
<dbReference type="InParanoid" id="A0A0C3ED38"/>
<dbReference type="OrthoDB" id="3057168at2759"/>
<dbReference type="STRING" id="1036808.A0A0C3ED38"/>
<dbReference type="AlphaFoldDB" id="A0A0C3ED38"/>